<dbReference type="AlphaFoldDB" id="A0A1L5F441"/>
<reference evidence="1 2" key="1">
    <citation type="submission" date="2016-12" db="EMBL/GenBank/DDBJ databases">
        <title>Complete genome sequence of Clostridium kluyveri JZZ isolated from the pit mud of a Chinese flavor liquor-making factory.</title>
        <authorList>
            <person name="Wang Y."/>
        </authorList>
    </citation>
    <scope>NUCLEOTIDE SEQUENCE [LARGE SCALE GENOMIC DNA]</scope>
    <source>
        <strain evidence="1 2">JZZ</strain>
    </source>
</reference>
<gene>
    <name evidence="1" type="ORF">BS101_02895</name>
</gene>
<dbReference type="InterPro" id="IPR014975">
    <property type="entry name" value="DUF1836"/>
</dbReference>
<proteinExistence type="predicted"/>
<dbReference type="PANTHER" id="PTHR40056:SF1">
    <property type="entry name" value="DUF1836 DOMAIN-CONTAINING PROTEIN"/>
    <property type="match status" value="1"/>
</dbReference>
<evidence type="ECO:0000313" key="1">
    <source>
        <dbReference type="EMBL" id="APM37764.1"/>
    </source>
</evidence>
<evidence type="ECO:0000313" key="2">
    <source>
        <dbReference type="Proteomes" id="UP000184604"/>
    </source>
</evidence>
<dbReference type="Proteomes" id="UP000184604">
    <property type="component" value="Chromosome"/>
</dbReference>
<dbReference type="EMBL" id="CP018335">
    <property type="protein sequence ID" value="APM37764.1"/>
    <property type="molecule type" value="Genomic_DNA"/>
</dbReference>
<name>A0A1L5F441_CLOKL</name>
<evidence type="ECO:0008006" key="3">
    <source>
        <dbReference type="Google" id="ProtNLM"/>
    </source>
</evidence>
<organism evidence="1 2">
    <name type="scientific">Clostridium kluyveri</name>
    <dbReference type="NCBI Taxonomy" id="1534"/>
    <lineage>
        <taxon>Bacteria</taxon>
        <taxon>Bacillati</taxon>
        <taxon>Bacillota</taxon>
        <taxon>Clostridia</taxon>
        <taxon>Eubacteriales</taxon>
        <taxon>Clostridiaceae</taxon>
        <taxon>Clostridium</taxon>
    </lineage>
</organism>
<dbReference type="RefSeq" id="WP_073537449.1">
    <property type="nucleotide sequence ID" value="NZ_CP018335.1"/>
</dbReference>
<accession>A0A1L5F441</accession>
<dbReference type="Pfam" id="PF08876">
    <property type="entry name" value="DUF1836"/>
    <property type="match status" value="1"/>
</dbReference>
<sequence length="206" mass="24016">MYKDELEKLIQGFGNFTQLKLENIPDIDLYMDQVTTLIEEKLAHLKRTEGESTLTKTMINNYTKSGILMPPKKKKYSKQHIILIVLTYYLKQILSIGDIQKLFSPIVTSIINGEDCREELNSIYKSFLKIEKSEIESFIKNFEHKIKLEDILEIEGNDEKGAFENKFQLEGEKDIVDLILVVIMLIVKANMEKRMAEKIIDNFFTK</sequence>
<dbReference type="OrthoDB" id="3191472at2"/>
<dbReference type="PANTHER" id="PTHR40056">
    <property type="entry name" value="HYPOTHETICAL CYTOSOLIC PROTEIN"/>
    <property type="match status" value="1"/>
</dbReference>
<protein>
    <recommendedName>
        <fullName evidence="3">DUF1836 domain-containing protein</fullName>
    </recommendedName>
</protein>